<accession>C0EGE9</accession>
<reference evidence="1 2" key="2">
    <citation type="submission" date="2009-02" db="EMBL/GenBank/DDBJ databases">
        <title>Draft genome sequence of Clostridium methylpentosum (DSM 5476).</title>
        <authorList>
            <person name="Sudarsanam P."/>
            <person name="Ley R."/>
            <person name="Guruge J."/>
            <person name="Turnbaugh P.J."/>
            <person name="Mahowald M."/>
            <person name="Liep D."/>
            <person name="Gordon J."/>
        </authorList>
    </citation>
    <scope>NUCLEOTIDE SEQUENCE [LARGE SCALE GENOMIC DNA]</scope>
    <source>
        <strain evidence="1 2">DSM 5476</strain>
    </source>
</reference>
<sequence length="48" mass="5495">MYFGERNNNSFSKQPPQASWTGLRGLLAFFETLLRNPVFVLILSSCDE</sequence>
<name>C0EGE9_9FIRM</name>
<gene>
    <name evidence="1" type="ORF">CLOSTMETH_02942</name>
</gene>
<dbReference type="Proteomes" id="UP000003340">
    <property type="component" value="Unassembled WGS sequence"/>
</dbReference>
<reference evidence="1 2" key="1">
    <citation type="submission" date="2009-01" db="EMBL/GenBank/DDBJ databases">
        <authorList>
            <person name="Fulton L."/>
            <person name="Clifton S."/>
            <person name="Fulton B."/>
            <person name="Xu J."/>
            <person name="Minx P."/>
            <person name="Pepin K.H."/>
            <person name="Johnson M."/>
            <person name="Bhonagiri V."/>
            <person name="Nash W.E."/>
            <person name="Mardis E.R."/>
            <person name="Wilson R.K."/>
        </authorList>
    </citation>
    <scope>NUCLEOTIDE SEQUENCE [LARGE SCALE GENOMIC DNA]</scope>
    <source>
        <strain evidence="1 2">DSM 5476</strain>
    </source>
</reference>
<dbReference type="STRING" id="537013.CLOSTMETH_02942"/>
<dbReference type="AlphaFoldDB" id="C0EGE9"/>
<dbReference type="EMBL" id="ACEC01000102">
    <property type="protein sequence ID" value="EEG29425.1"/>
    <property type="molecule type" value="Genomic_DNA"/>
</dbReference>
<keyword evidence="2" id="KW-1185">Reference proteome</keyword>
<organism evidence="1 2">
    <name type="scientific">[Clostridium] methylpentosum DSM 5476</name>
    <dbReference type="NCBI Taxonomy" id="537013"/>
    <lineage>
        <taxon>Bacteria</taxon>
        <taxon>Bacillati</taxon>
        <taxon>Bacillota</taxon>
        <taxon>Clostridia</taxon>
        <taxon>Eubacteriales</taxon>
        <taxon>Oscillospiraceae</taxon>
        <taxon>Oscillospiraceae incertae sedis</taxon>
    </lineage>
</organism>
<comment type="caution">
    <text evidence="1">The sequence shown here is derived from an EMBL/GenBank/DDBJ whole genome shotgun (WGS) entry which is preliminary data.</text>
</comment>
<evidence type="ECO:0000313" key="2">
    <source>
        <dbReference type="Proteomes" id="UP000003340"/>
    </source>
</evidence>
<protein>
    <submittedName>
        <fullName evidence="1">Uncharacterized protein</fullName>
    </submittedName>
</protein>
<proteinExistence type="predicted"/>
<dbReference type="HOGENOM" id="CLU_3151325_0_0_9"/>
<evidence type="ECO:0000313" key="1">
    <source>
        <dbReference type="EMBL" id="EEG29425.1"/>
    </source>
</evidence>